<proteinExistence type="inferred from homology"/>
<dbReference type="GO" id="GO:0008270">
    <property type="term" value="F:zinc ion binding"/>
    <property type="evidence" value="ECO:0007669"/>
    <property type="project" value="UniProtKB-KW"/>
</dbReference>
<keyword evidence="11" id="KW-1185">Reference proteome</keyword>
<dbReference type="InterPro" id="IPR001130">
    <property type="entry name" value="TatD-like"/>
</dbReference>
<evidence type="ECO:0000256" key="3">
    <source>
        <dbReference type="ARBA" id="ARBA00022771"/>
    </source>
</evidence>
<dbReference type="SUPFAM" id="SSF57850">
    <property type="entry name" value="RING/U-box"/>
    <property type="match status" value="1"/>
</dbReference>
<name>A0AAN8EVB1_TRICO</name>
<dbReference type="InterPro" id="IPR032466">
    <property type="entry name" value="Metal_Hydrolase"/>
</dbReference>
<gene>
    <name evidence="10" type="ORF">GCK32_002665</name>
</gene>
<keyword evidence="3 7" id="KW-0863">Zinc-finger</keyword>
<protein>
    <submittedName>
        <fullName evidence="10">Zinc finger domain containing protein</fullName>
    </submittedName>
</protein>
<accession>A0AAN8EVB1</accession>
<keyword evidence="2" id="KW-0479">Metal-binding</keyword>
<feature type="coiled-coil region" evidence="8">
    <location>
        <begin position="81"/>
        <end position="157"/>
    </location>
</feature>
<organism evidence="10 11">
    <name type="scientific">Trichostrongylus colubriformis</name>
    <name type="common">Black scour worm</name>
    <dbReference type="NCBI Taxonomy" id="6319"/>
    <lineage>
        <taxon>Eukaryota</taxon>
        <taxon>Metazoa</taxon>
        <taxon>Ecdysozoa</taxon>
        <taxon>Nematoda</taxon>
        <taxon>Chromadorea</taxon>
        <taxon>Rhabditida</taxon>
        <taxon>Rhabditina</taxon>
        <taxon>Rhabditomorpha</taxon>
        <taxon>Strongyloidea</taxon>
        <taxon>Trichostrongylidae</taxon>
        <taxon>Trichostrongylus</taxon>
    </lineage>
</organism>
<comment type="caution">
    <text evidence="10">The sequence shown here is derived from an EMBL/GenBank/DDBJ whole genome shotgun (WGS) entry which is preliminary data.</text>
</comment>
<feature type="coiled-coil region" evidence="8">
    <location>
        <begin position="192"/>
        <end position="243"/>
    </location>
</feature>
<reference evidence="10 11" key="1">
    <citation type="submission" date="2019-10" db="EMBL/GenBank/DDBJ databases">
        <title>Assembly and Annotation for the nematode Trichostrongylus colubriformis.</title>
        <authorList>
            <person name="Martin J."/>
        </authorList>
    </citation>
    <scope>NUCLEOTIDE SEQUENCE [LARGE SCALE GENOMIC DNA]</scope>
    <source>
        <strain evidence="10">G859</strain>
        <tissue evidence="10">Whole worm</tissue>
    </source>
</reference>
<keyword evidence="4" id="KW-0378">Hydrolase</keyword>
<keyword evidence="5" id="KW-0862">Zinc</keyword>
<dbReference type="Gene3D" id="3.20.20.140">
    <property type="entry name" value="Metal-dependent hydrolases"/>
    <property type="match status" value="1"/>
</dbReference>
<dbReference type="PANTHER" id="PTHR46317:SF1">
    <property type="entry name" value="HYDROLASE, TATD FAMILY"/>
    <property type="match status" value="1"/>
</dbReference>
<dbReference type="SMART" id="SM00184">
    <property type="entry name" value="RING"/>
    <property type="match status" value="1"/>
</dbReference>
<dbReference type="Gene3D" id="3.30.40.10">
    <property type="entry name" value="Zinc/RING finger domain, C3HC4 (zinc finger)"/>
    <property type="match status" value="1"/>
</dbReference>
<comment type="function">
    <text evidence="6">Exhibits 3'-exonuclease activities and apurinic/apyrimidinic (AP) endonuclease (in vitro). Show preferential AP endonuclease activity on double-stranded DNA substrates and 3'- exonuclease activity on single-stranded DNA.</text>
</comment>
<dbReference type="Pfam" id="PF13639">
    <property type="entry name" value="zf-RING_2"/>
    <property type="match status" value="1"/>
</dbReference>
<dbReference type="InterPro" id="IPR013083">
    <property type="entry name" value="Znf_RING/FYVE/PHD"/>
</dbReference>
<keyword evidence="8" id="KW-0175">Coiled coil</keyword>
<evidence type="ECO:0000259" key="9">
    <source>
        <dbReference type="PROSITE" id="PS50089"/>
    </source>
</evidence>
<dbReference type="AlphaFoldDB" id="A0AAN8EVB1"/>
<dbReference type="PROSITE" id="PS50089">
    <property type="entry name" value="ZF_RING_2"/>
    <property type="match status" value="1"/>
</dbReference>
<feature type="domain" description="RING-type" evidence="9">
    <location>
        <begin position="8"/>
        <end position="48"/>
    </location>
</feature>
<sequence length="652" mass="73672">MNQIRGRCVICTSLFTSNNIAALHCGHTFHFLCISKWVERSKTCPICRVTTAERHIVKHLYFDSADDPNASQVDISSAAQVESLSIALEQEKNNYAQAAEEVLKLKSLVDGLEAKVKIWKNLYLERLPPLQARNRQLEMMLVDQKELQKKLERVQNRLRACEFYKAITTTKDESAIDKYIKDDGAVEVGQFLNVLRRQLDEARKAQLKLKDDLKVERESVRALKKKEQDLKNIVAILEKELRDVRGAANIGSTPFNPKLRSLALDQSPSKRVSLGFNESAELNADVLSSALKHRARGASPRTRPGTSSVPKPLFANLSDDEDKVEAAASDVSLQYPAKLDSIRSPRIPKTMRERLRNGSKSNRPTGFGGVQGAAAKALASLENRNGSTDMISRKPGMKRRLNHNDQENQRLSQFFPKRNLSDTIILDDYKKRWPFIFEPACWYQHLGPVATLKSVFSRARHLWQSETAMSYMIDTHCHLIDNKFKIDVDDVIERARSSGVKHAVVCPEYASQFDAVLELKSRHPDFVLPAIGVHPIQKKNKSVKLENIEGVEAFLTKHRDQIYCIGEVGLDFTERYNIGPEKMAVQKEVLAKHIEWAKQLKLPLTVHSRSACGDTVDFLIENNATMVKKVPVEEVISKTTENAEMLLGLKSE</sequence>
<evidence type="ECO:0000313" key="10">
    <source>
        <dbReference type="EMBL" id="KAK5967451.1"/>
    </source>
</evidence>
<dbReference type="Proteomes" id="UP001331761">
    <property type="component" value="Unassembled WGS sequence"/>
</dbReference>
<dbReference type="InterPro" id="IPR001841">
    <property type="entry name" value="Znf_RING"/>
</dbReference>
<evidence type="ECO:0000256" key="8">
    <source>
        <dbReference type="SAM" id="Coils"/>
    </source>
</evidence>
<evidence type="ECO:0000256" key="2">
    <source>
        <dbReference type="ARBA" id="ARBA00022723"/>
    </source>
</evidence>
<evidence type="ECO:0000256" key="7">
    <source>
        <dbReference type="PROSITE-ProRule" id="PRU00175"/>
    </source>
</evidence>
<evidence type="ECO:0000256" key="1">
    <source>
        <dbReference type="ARBA" id="ARBA00009275"/>
    </source>
</evidence>
<evidence type="ECO:0000256" key="5">
    <source>
        <dbReference type="ARBA" id="ARBA00022833"/>
    </source>
</evidence>
<dbReference type="SUPFAM" id="SSF51556">
    <property type="entry name" value="Metallo-dependent hydrolases"/>
    <property type="match status" value="1"/>
</dbReference>
<evidence type="ECO:0000256" key="4">
    <source>
        <dbReference type="ARBA" id="ARBA00022801"/>
    </source>
</evidence>
<dbReference type="Pfam" id="PF01026">
    <property type="entry name" value="TatD_DNase"/>
    <property type="match status" value="1"/>
</dbReference>
<evidence type="ECO:0000313" key="11">
    <source>
        <dbReference type="Proteomes" id="UP001331761"/>
    </source>
</evidence>
<dbReference type="EMBL" id="WIXE01022459">
    <property type="protein sequence ID" value="KAK5967451.1"/>
    <property type="molecule type" value="Genomic_DNA"/>
</dbReference>
<comment type="similarity">
    <text evidence="1">Belongs to the metallo-dependent hydrolases superfamily. TatD-type hydrolase family.</text>
</comment>
<dbReference type="GO" id="GO:0016788">
    <property type="term" value="F:hydrolase activity, acting on ester bonds"/>
    <property type="evidence" value="ECO:0007669"/>
    <property type="project" value="InterPro"/>
</dbReference>
<dbReference type="PANTHER" id="PTHR46317">
    <property type="entry name" value="HYDROLASE OF PHP SUPERFAMILY-RELATED PROTEIN"/>
    <property type="match status" value="1"/>
</dbReference>
<evidence type="ECO:0000256" key="6">
    <source>
        <dbReference type="ARBA" id="ARBA00093287"/>
    </source>
</evidence>